<gene>
    <name evidence="2" type="ORF">CK510_17230</name>
</gene>
<dbReference type="SUPFAM" id="SSF88697">
    <property type="entry name" value="PUA domain-like"/>
    <property type="match status" value="1"/>
</dbReference>
<protein>
    <submittedName>
        <fullName evidence="2">EVE domain-containing protein</fullName>
    </submittedName>
</protein>
<accession>A0A2A2THE4</accession>
<dbReference type="EMBL" id="NTFS01000196">
    <property type="protein sequence ID" value="PAX52819.1"/>
    <property type="molecule type" value="Genomic_DNA"/>
</dbReference>
<evidence type="ECO:0000259" key="1">
    <source>
        <dbReference type="Pfam" id="PF01878"/>
    </source>
</evidence>
<dbReference type="AlphaFoldDB" id="A0A2A2THE4"/>
<dbReference type="InterPro" id="IPR047197">
    <property type="entry name" value="THYN1-like_EVE"/>
</dbReference>
<evidence type="ECO:0000313" key="2">
    <source>
        <dbReference type="EMBL" id="PAX52819.1"/>
    </source>
</evidence>
<feature type="domain" description="EVE" evidence="1">
    <location>
        <begin position="2"/>
        <end position="148"/>
    </location>
</feature>
<dbReference type="Gene3D" id="3.10.590.10">
    <property type="entry name" value="ph1033 like domains"/>
    <property type="match status" value="1"/>
</dbReference>
<reference evidence="2 3" key="1">
    <citation type="submission" date="2017-08" db="EMBL/GenBank/DDBJ databases">
        <title>Draft genome sequence of filamentous cyanobacterium Calothrix elsteri CCALA 953.</title>
        <authorList>
            <person name="Gagunashvili A.N."/>
            <person name="Elster J."/>
            <person name="Andresson O.S."/>
        </authorList>
    </citation>
    <scope>NUCLEOTIDE SEQUENCE [LARGE SCALE GENOMIC DNA]</scope>
    <source>
        <strain evidence="2 3">CCALA 953</strain>
    </source>
</reference>
<dbReference type="CDD" id="cd21133">
    <property type="entry name" value="EVE"/>
    <property type="match status" value="1"/>
</dbReference>
<name>A0A2A2THE4_9CYAN</name>
<dbReference type="Pfam" id="PF01878">
    <property type="entry name" value="EVE"/>
    <property type="match status" value="1"/>
</dbReference>
<dbReference type="Proteomes" id="UP000218238">
    <property type="component" value="Unassembled WGS sequence"/>
</dbReference>
<dbReference type="InterPro" id="IPR015947">
    <property type="entry name" value="PUA-like_sf"/>
</dbReference>
<dbReference type="PANTHER" id="PTHR14087">
    <property type="entry name" value="THYMOCYTE NUCLEAR PROTEIN 1"/>
    <property type="match status" value="1"/>
</dbReference>
<keyword evidence="3" id="KW-1185">Reference proteome</keyword>
<dbReference type="InterPro" id="IPR052181">
    <property type="entry name" value="5hmC_binding"/>
</dbReference>
<dbReference type="RefSeq" id="WP_095722882.1">
    <property type="nucleotide sequence ID" value="NZ_NTFS01000196.1"/>
</dbReference>
<dbReference type="PANTHER" id="PTHR14087:SF7">
    <property type="entry name" value="THYMOCYTE NUCLEAR PROTEIN 1"/>
    <property type="match status" value="1"/>
</dbReference>
<comment type="caution">
    <text evidence="2">The sequence shown here is derived from an EMBL/GenBank/DDBJ whole genome shotgun (WGS) entry which is preliminary data.</text>
</comment>
<dbReference type="OrthoDB" id="9791347at2"/>
<evidence type="ECO:0000313" key="3">
    <source>
        <dbReference type="Proteomes" id="UP000218238"/>
    </source>
</evidence>
<dbReference type="InterPro" id="IPR002740">
    <property type="entry name" value="EVE_domain"/>
</dbReference>
<proteinExistence type="predicted"/>
<sequence length="161" mass="18524">MNYWLMKSEPDVYGITNLEQQGKTVWDGVRNYQARNFMRQMQPEDLVFFYHSNTKTPGIVGLMRVVKTDIIDPTQFDLKSEYYDPKSTLNSPRWQTVLVEFVEAFANCISISVLRGKFDADELILLRKGNRLSVMPIVEDVAVKILAMKGNSLNIEPLSIE</sequence>
<organism evidence="2 3">
    <name type="scientific">Brunnivagina elsteri CCALA 953</name>
    <dbReference type="NCBI Taxonomy" id="987040"/>
    <lineage>
        <taxon>Bacteria</taxon>
        <taxon>Bacillati</taxon>
        <taxon>Cyanobacteriota</taxon>
        <taxon>Cyanophyceae</taxon>
        <taxon>Nostocales</taxon>
        <taxon>Calotrichaceae</taxon>
        <taxon>Brunnivagina</taxon>
    </lineage>
</organism>